<dbReference type="AlphaFoldDB" id="A0A1N7IB23"/>
<dbReference type="OrthoDB" id="1496127at2"/>
<evidence type="ECO:0000313" key="2">
    <source>
        <dbReference type="EMBL" id="SIS34257.1"/>
    </source>
</evidence>
<organism evidence="2 3">
    <name type="scientific">Chryseobacterium joostei</name>
    <dbReference type="NCBI Taxonomy" id="112234"/>
    <lineage>
        <taxon>Bacteria</taxon>
        <taxon>Pseudomonadati</taxon>
        <taxon>Bacteroidota</taxon>
        <taxon>Flavobacteriia</taxon>
        <taxon>Flavobacteriales</taxon>
        <taxon>Weeksellaceae</taxon>
        <taxon>Chryseobacterium group</taxon>
        <taxon>Chryseobacterium</taxon>
    </lineage>
</organism>
<dbReference type="Proteomes" id="UP000186106">
    <property type="component" value="Unassembled WGS sequence"/>
</dbReference>
<proteinExistence type="predicted"/>
<dbReference type="Proteomes" id="UP000279541">
    <property type="component" value="Chromosome"/>
</dbReference>
<dbReference type="STRING" id="112234.SAMN05421768_103670"/>
<evidence type="ECO:0000313" key="3">
    <source>
        <dbReference type="Proteomes" id="UP000186106"/>
    </source>
</evidence>
<evidence type="ECO:0008006" key="5">
    <source>
        <dbReference type="Google" id="ProtNLM"/>
    </source>
</evidence>
<dbReference type="EMBL" id="CP033926">
    <property type="protein sequence ID" value="AZB01271.1"/>
    <property type="molecule type" value="Genomic_DNA"/>
</dbReference>
<dbReference type="KEGG" id="cjt:EG359_17355"/>
<sequence>MEKPKSITWKELKEFVNSIPEDQLEKKASVMDGDESPARDLYEPFFTVNDFYINKQDYEDCGTLDELKDLHGEDFVQDDYLLNTKKGTAFLWMN</sequence>
<dbReference type="EMBL" id="FTNZ01000003">
    <property type="protein sequence ID" value="SIS34257.1"/>
    <property type="molecule type" value="Genomic_DNA"/>
</dbReference>
<reference evidence="1 4" key="2">
    <citation type="submission" date="2018-11" db="EMBL/GenBank/DDBJ databases">
        <title>Proposal to divide the Flavobacteriaceae and reorganize its genera based on Amino Acid Identity values calculated from whole genome sequences.</title>
        <authorList>
            <person name="Nicholson A.C."/>
            <person name="Gulvik C.A."/>
            <person name="Whitney A.M."/>
            <person name="Humrighouse B.W."/>
            <person name="Bell M."/>
            <person name="Holmes B."/>
            <person name="Steigerwalt A.G."/>
            <person name="Villarma A."/>
            <person name="Sheth M."/>
            <person name="Batra D."/>
            <person name="Pryor J."/>
            <person name="Bernardet J.-F."/>
            <person name="Hugo C."/>
            <person name="Kampfer P."/>
            <person name="Newman J."/>
            <person name="McQuiston J.R."/>
        </authorList>
    </citation>
    <scope>NUCLEOTIDE SEQUENCE [LARGE SCALE GENOMIC DNA]</scope>
    <source>
        <strain evidence="1 4">DSM 16927</strain>
    </source>
</reference>
<accession>A0A1N7IB23</accession>
<name>A0A1N7IB23_9FLAO</name>
<dbReference type="RefSeq" id="WP_076353341.1">
    <property type="nucleotide sequence ID" value="NZ_CP033926.1"/>
</dbReference>
<protein>
    <recommendedName>
        <fullName evidence="5">SMI1/KNR4 family protein</fullName>
    </recommendedName>
</protein>
<keyword evidence="4" id="KW-1185">Reference proteome</keyword>
<reference evidence="2 3" key="1">
    <citation type="submission" date="2017-01" db="EMBL/GenBank/DDBJ databases">
        <authorList>
            <person name="Mah S.A."/>
            <person name="Swanson W.J."/>
            <person name="Moy G.W."/>
            <person name="Vacquier V.D."/>
        </authorList>
    </citation>
    <scope>NUCLEOTIDE SEQUENCE [LARGE SCALE GENOMIC DNA]</scope>
    <source>
        <strain evidence="2 3">DSM 16927</strain>
    </source>
</reference>
<gene>
    <name evidence="1" type="ORF">EG359_17355</name>
    <name evidence="2" type="ORF">SAMN05421768_103670</name>
</gene>
<evidence type="ECO:0000313" key="1">
    <source>
        <dbReference type="EMBL" id="AZB01271.1"/>
    </source>
</evidence>
<evidence type="ECO:0000313" key="4">
    <source>
        <dbReference type="Proteomes" id="UP000279541"/>
    </source>
</evidence>